<dbReference type="PROSITE" id="PS50102">
    <property type="entry name" value="RRM"/>
    <property type="match status" value="1"/>
</dbReference>
<dbReference type="InterPro" id="IPR035979">
    <property type="entry name" value="RBD_domain_sf"/>
</dbReference>
<dbReference type="OrthoDB" id="6159137at2759"/>
<evidence type="ECO:0000256" key="2">
    <source>
        <dbReference type="SAM" id="MobiDB-lite"/>
    </source>
</evidence>
<name>A0A484NQZ3_9ASTE</name>
<dbReference type="EMBL" id="OOIL02006874">
    <property type="protein sequence ID" value="VFR03363.1"/>
    <property type="molecule type" value="Genomic_DNA"/>
</dbReference>
<organism evidence="4 5">
    <name type="scientific">Cuscuta campestris</name>
    <dbReference type="NCBI Taxonomy" id="132261"/>
    <lineage>
        <taxon>Eukaryota</taxon>
        <taxon>Viridiplantae</taxon>
        <taxon>Streptophyta</taxon>
        <taxon>Embryophyta</taxon>
        <taxon>Tracheophyta</taxon>
        <taxon>Spermatophyta</taxon>
        <taxon>Magnoliopsida</taxon>
        <taxon>eudicotyledons</taxon>
        <taxon>Gunneridae</taxon>
        <taxon>Pentapetalae</taxon>
        <taxon>asterids</taxon>
        <taxon>lamiids</taxon>
        <taxon>Solanales</taxon>
        <taxon>Convolvulaceae</taxon>
        <taxon>Cuscuteae</taxon>
        <taxon>Cuscuta</taxon>
        <taxon>Cuscuta subgen. Grammica</taxon>
        <taxon>Cuscuta sect. Cleistogrammica</taxon>
    </lineage>
</organism>
<proteinExistence type="predicted"/>
<evidence type="ECO:0000259" key="3">
    <source>
        <dbReference type="PROSITE" id="PS50102"/>
    </source>
</evidence>
<dbReference type="Gene3D" id="3.30.70.330">
    <property type="match status" value="1"/>
</dbReference>
<keyword evidence="1" id="KW-0694">RNA-binding</keyword>
<evidence type="ECO:0000256" key="1">
    <source>
        <dbReference type="PROSITE-ProRule" id="PRU00176"/>
    </source>
</evidence>
<feature type="region of interest" description="Disordered" evidence="2">
    <location>
        <begin position="1"/>
        <end position="49"/>
    </location>
</feature>
<dbReference type="Proteomes" id="UP000595140">
    <property type="component" value="Unassembled WGS sequence"/>
</dbReference>
<dbReference type="InterPro" id="IPR000504">
    <property type="entry name" value="RRM_dom"/>
</dbReference>
<sequence>MSYSRRSRYSHSPSYKYSSISVSRSISMSPSSSRSQSSSHYLRDVENPGNNLYVTGLSSRVREQDLEDHFSSEGKVQDIHLVVDPWTRESRGFAFVTMSTLEDAERCIKYLNRSVLEGRIITVERFL</sequence>
<dbReference type="CDD" id="cd00590">
    <property type="entry name" value="RRM_SF"/>
    <property type="match status" value="1"/>
</dbReference>
<accession>A0A484NQZ3</accession>
<feature type="compositionally biased region" description="Low complexity" evidence="2">
    <location>
        <begin position="10"/>
        <end position="40"/>
    </location>
</feature>
<keyword evidence="5" id="KW-1185">Reference proteome</keyword>
<dbReference type="PANTHER" id="PTHR48034">
    <property type="entry name" value="TRANSFORMER-2 SEX-DETERMINING PROTEIN-RELATED"/>
    <property type="match status" value="1"/>
</dbReference>
<dbReference type="Pfam" id="PF00076">
    <property type="entry name" value="RRM_1"/>
    <property type="match status" value="1"/>
</dbReference>
<dbReference type="InterPro" id="IPR050441">
    <property type="entry name" value="RBM"/>
</dbReference>
<evidence type="ECO:0000313" key="5">
    <source>
        <dbReference type="Proteomes" id="UP000595140"/>
    </source>
</evidence>
<feature type="domain" description="RRM" evidence="3">
    <location>
        <begin position="50"/>
        <end position="127"/>
    </location>
</feature>
<dbReference type="SMART" id="SM00360">
    <property type="entry name" value="RRM"/>
    <property type="match status" value="1"/>
</dbReference>
<dbReference type="SUPFAM" id="SSF54928">
    <property type="entry name" value="RNA-binding domain, RBD"/>
    <property type="match status" value="1"/>
</dbReference>
<dbReference type="GO" id="GO:0003723">
    <property type="term" value="F:RNA binding"/>
    <property type="evidence" value="ECO:0007669"/>
    <property type="project" value="UniProtKB-UniRule"/>
</dbReference>
<evidence type="ECO:0000313" key="4">
    <source>
        <dbReference type="EMBL" id="VFR03363.1"/>
    </source>
</evidence>
<protein>
    <recommendedName>
        <fullName evidence="3">RRM domain-containing protein</fullName>
    </recommendedName>
</protein>
<gene>
    <name evidence="4" type="ORF">CCAM_LOCUS45138</name>
</gene>
<dbReference type="AlphaFoldDB" id="A0A484NQZ3"/>
<reference evidence="4 5" key="1">
    <citation type="submission" date="2018-04" db="EMBL/GenBank/DDBJ databases">
        <authorList>
            <person name="Vogel A."/>
        </authorList>
    </citation>
    <scope>NUCLEOTIDE SEQUENCE [LARGE SCALE GENOMIC DNA]</scope>
</reference>
<dbReference type="InterPro" id="IPR012677">
    <property type="entry name" value="Nucleotide-bd_a/b_plait_sf"/>
</dbReference>